<dbReference type="HOGENOM" id="CLU_794446_0_0_1"/>
<dbReference type="AlphaFoldDB" id="M3Z7N5"/>
<dbReference type="Ensembl" id="ENSMPUT00000019878.1">
    <property type="protein sequence ID" value="ENSMPUP00000019598.1"/>
    <property type="gene ID" value="ENSMPUG00000019726.1"/>
</dbReference>
<dbReference type="EMBL" id="AEYP01050847">
    <property type="status" value="NOT_ANNOTATED_CDS"/>
    <property type="molecule type" value="Genomic_DNA"/>
</dbReference>
<feature type="compositionally biased region" description="Low complexity" evidence="1">
    <location>
        <begin position="89"/>
        <end position="100"/>
    </location>
</feature>
<protein>
    <submittedName>
        <fullName evidence="2">Uncharacterized protein</fullName>
    </submittedName>
</protein>
<name>M3Z7N5_MUSPF</name>
<evidence type="ECO:0000256" key="1">
    <source>
        <dbReference type="SAM" id="MobiDB-lite"/>
    </source>
</evidence>
<dbReference type="InParanoid" id="M3Z7N5"/>
<sequence>MTGLRGSRDLRSRKGKKPGGWQVDAGDARLREGPGAGEGSRDSGGGSREEGKRKAAGYGGRRSGRRSAASVSGRKSELRPRSSVPRQLPSEPAAASSAPRSLRRPDRHTPATRGRRPMGSRGSRGPQRQPISAEPAPRPMGGALGDPAPGLRGAGAVGINPPRAAPQIRGSRAAPRERSTYLSPGGELGRGAAGRAWRPSAEAAAPYGVGEGAGLARLRGGRRAPLPSPPARVRGGRGLRNGRSAPPRALAPGEPGSWGSARRCGGDTPAGPDGSPEAEGGIRRSQRRGVAGCGPRRTTWEFSRGPELLILAAIQRRAGGERQGGGSRGLALHGQLAVGERLGLCSSVC</sequence>
<dbReference type="OMA" id="PLAGAFW"/>
<reference evidence="2" key="1">
    <citation type="submission" date="2024-06" db="UniProtKB">
        <authorList>
            <consortium name="Ensembl"/>
        </authorList>
    </citation>
    <scope>IDENTIFICATION</scope>
</reference>
<accession>M3Z7N5</accession>
<feature type="compositionally biased region" description="Gly residues" evidence="1">
    <location>
        <begin position="34"/>
        <end position="46"/>
    </location>
</feature>
<organism evidence="2">
    <name type="scientific">Mustela putorius furo</name>
    <name type="common">European domestic ferret</name>
    <name type="synonym">Mustela furo</name>
    <dbReference type="NCBI Taxonomy" id="9669"/>
    <lineage>
        <taxon>Eukaryota</taxon>
        <taxon>Metazoa</taxon>
        <taxon>Chordata</taxon>
        <taxon>Craniata</taxon>
        <taxon>Vertebrata</taxon>
        <taxon>Euteleostomi</taxon>
        <taxon>Mammalia</taxon>
        <taxon>Eutheria</taxon>
        <taxon>Laurasiatheria</taxon>
        <taxon>Carnivora</taxon>
        <taxon>Caniformia</taxon>
        <taxon>Musteloidea</taxon>
        <taxon>Mustelidae</taxon>
        <taxon>Mustelinae</taxon>
        <taxon>Mustela</taxon>
    </lineage>
</organism>
<feature type="compositionally biased region" description="Basic and acidic residues" evidence="1">
    <location>
        <begin position="1"/>
        <end position="12"/>
    </location>
</feature>
<feature type="region of interest" description="Disordered" evidence="1">
    <location>
        <begin position="218"/>
        <end position="298"/>
    </location>
</feature>
<proteinExistence type="predicted"/>
<evidence type="ECO:0000313" key="2">
    <source>
        <dbReference type="Ensembl" id="ENSMPUP00000019598.1"/>
    </source>
</evidence>
<feature type="compositionally biased region" description="Low complexity" evidence="1">
    <location>
        <begin position="119"/>
        <end position="130"/>
    </location>
</feature>
<feature type="region of interest" description="Disordered" evidence="1">
    <location>
        <begin position="1"/>
        <end position="196"/>
    </location>
</feature>